<reference evidence="1 2" key="1">
    <citation type="journal article" date="2018" name="Front. Plant Sci.">
        <title>Red Clover (Trifolium pratense) and Zigzag Clover (T. medium) - A Picture of Genomic Similarities and Differences.</title>
        <authorList>
            <person name="Dluhosova J."/>
            <person name="Istvanek J."/>
            <person name="Nedelnik J."/>
            <person name="Repkova J."/>
        </authorList>
    </citation>
    <scope>NUCLEOTIDE SEQUENCE [LARGE SCALE GENOMIC DNA]</scope>
    <source>
        <strain evidence="2">cv. 10/8</strain>
        <tissue evidence="1">Leaf</tissue>
    </source>
</reference>
<dbReference type="EMBL" id="LXQA011038914">
    <property type="protein sequence ID" value="MCI82252.1"/>
    <property type="molecule type" value="Genomic_DNA"/>
</dbReference>
<accession>A0A392V499</accession>
<dbReference type="Proteomes" id="UP000265520">
    <property type="component" value="Unassembled WGS sequence"/>
</dbReference>
<sequence>MVIQEEDWRRPIIRYLQEDELPRDKSEAMRTKKLAAWYTMMGDKLYKRGFSAPMLLC</sequence>
<feature type="non-terminal residue" evidence="1">
    <location>
        <position position="57"/>
    </location>
</feature>
<keyword evidence="2" id="KW-1185">Reference proteome</keyword>
<comment type="caution">
    <text evidence="1">The sequence shown here is derived from an EMBL/GenBank/DDBJ whole genome shotgun (WGS) entry which is preliminary data.</text>
</comment>
<protein>
    <submittedName>
        <fullName evidence="1">Retrotransposon protein putative unclassified</fullName>
    </submittedName>
</protein>
<organism evidence="1 2">
    <name type="scientific">Trifolium medium</name>
    <dbReference type="NCBI Taxonomy" id="97028"/>
    <lineage>
        <taxon>Eukaryota</taxon>
        <taxon>Viridiplantae</taxon>
        <taxon>Streptophyta</taxon>
        <taxon>Embryophyta</taxon>
        <taxon>Tracheophyta</taxon>
        <taxon>Spermatophyta</taxon>
        <taxon>Magnoliopsida</taxon>
        <taxon>eudicotyledons</taxon>
        <taxon>Gunneridae</taxon>
        <taxon>Pentapetalae</taxon>
        <taxon>rosids</taxon>
        <taxon>fabids</taxon>
        <taxon>Fabales</taxon>
        <taxon>Fabaceae</taxon>
        <taxon>Papilionoideae</taxon>
        <taxon>50 kb inversion clade</taxon>
        <taxon>NPAAA clade</taxon>
        <taxon>Hologalegina</taxon>
        <taxon>IRL clade</taxon>
        <taxon>Trifolieae</taxon>
        <taxon>Trifolium</taxon>
    </lineage>
</organism>
<dbReference type="AlphaFoldDB" id="A0A392V499"/>
<evidence type="ECO:0000313" key="2">
    <source>
        <dbReference type="Proteomes" id="UP000265520"/>
    </source>
</evidence>
<proteinExistence type="predicted"/>
<name>A0A392V499_9FABA</name>
<evidence type="ECO:0000313" key="1">
    <source>
        <dbReference type="EMBL" id="MCI82252.1"/>
    </source>
</evidence>